<dbReference type="EMBL" id="CP042469">
    <property type="protein sequence ID" value="QOX63766.1"/>
    <property type="molecule type" value="Genomic_DNA"/>
</dbReference>
<name>A0ACD1AC64_9FIRM</name>
<proteinExistence type="predicted"/>
<evidence type="ECO:0000313" key="1">
    <source>
        <dbReference type="EMBL" id="QOX63766.1"/>
    </source>
</evidence>
<dbReference type="Proteomes" id="UP000594014">
    <property type="component" value="Chromosome"/>
</dbReference>
<gene>
    <name evidence="1" type="ORF">FRZ06_10615</name>
</gene>
<accession>A0ACD1AC64</accession>
<evidence type="ECO:0000313" key="2">
    <source>
        <dbReference type="Proteomes" id="UP000594014"/>
    </source>
</evidence>
<sequence length="471" mass="53429">MAAEDWRRFIGGIVMRRSKSSSILGKVILFIIVAAFSSGVYIYQTEPDFLLDRFYAVVYPGRQEVEPEIFLNEKPAYFEIIGKEWQTKKNNGEWYTAPANDERIDSAVPTGMQSKPSSIISSTSDKLIVNVDKQPDQVDLKILKTDSGQVVLEGKAELAKLPLPKQNGNFTYELTMRWSPGQNPYQGKYVLAIPVTVKVPAQFIFSTERLEQGQLLEITAYYAGDPEDVIFEQSIYDKFRWFSEDGSLRGYLPTNYNVKPGTYPIKYGVKSQGTEETQLIEILEHKYHIQYLTVNTKTEAETRNDEAYAEYNKYYIPVRNQSEPSRYYTDSFLIPTKGRLTTEFGETRYVNDQPTSYRHLGLDIAAPAGTEVMASNRGKVVLARSFLLTGNTVMIDHGEGLFSVYHHLLNISVKTGDIAERGQKIGEVGSTGFSTGAHLHFMISYYNANLEPGFFLVGQPITYENYKEYLQ</sequence>
<organism evidence="1 2">
    <name type="scientific">Anoxybacterium hadale</name>
    <dbReference type="NCBI Taxonomy" id="3408580"/>
    <lineage>
        <taxon>Bacteria</taxon>
        <taxon>Bacillati</taxon>
        <taxon>Bacillota</taxon>
        <taxon>Clostridia</taxon>
        <taxon>Peptostreptococcales</taxon>
        <taxon>Anaerovoracaceae</taxon>
        <taxon>Anoxybacterium</taxon>
    </lineage>
</organism>
<keyword evidence="2" id="KW-1185">Reference proteome</keyword>
<reference evidence="1" key="1">
    <citation type="submission" date="2019-08" db="EMBL/GenBank/DDBJ databases">
        <title>Genome sequence of Clostridiales bacterium MT110.</title>
        <authorList>
            <person name="Cao J."/>
        </authorList>
    </citation>
    <scope>NUCLEOTIDE SEQUENCE</scope>
    <source>
        <strain evidence="1">MT110</strain>
    </source>
</reference>
<protein>
    <submittedName>
        <fullName evidence="1">M23 family metallopeptidase</fullName>
    </submittedName>
</protein>